<dbReference type="AlphaFoldDB" id="A0A0K1Q7D4"/>
<sequence length="256" mass="26040">MIHLPPLSGSPRSSLSATEAARWAASDAKILAEAGYDAIIVENFGDTPFFAGRVPPVTVAAMTACALAVREAAPNATLGINVLRNDAEAALSIASCVGARFVRVNVHTGARVTDQGIVQGEAASTLRLRKALGAEDVAIWADVDVKHSSPLGAPRPLVQEVEDLTKRGMAEVVLVTGEGTGKGVDVSKLAAVKKAAASAPVLVASGATLDSLSTLAQHADGVVVGSALRLGGIPGGSIDAALARTFATAFRTAFKR</sequence>
<dbReference type="Proteomes" id="UP000064967">
    <property type="component" value="Chromosome"/>
</dbReference>
<reference evidence="2 3" key="1">
    <citation type="submission" date="2015-08" db="EMBL/GenBank/DDBJ databases">
        <authorList>
            <person name="Babu N.S."/>
            <person name="Beckwith C.J."/>
            <person name="Beseler K.G."/>
            <person name="Brison A."/>
            <person name="Carone J.V."/>
            <person name="Caskin T.P."/>
            <person name="Diamond M."/>
            <person name="Durham M.E."/>
            <person name="Foxe J.M."/>
            <person name="Go M."/>
            <person name="Henderson B.A."/>
            <person name="Jones I.B."/>
            <person name="McGettigan J.A."/>
            <person name="Micheletti S.J."/>
            <person name="Nasrallah M.E."/>
            <person name="Ortiz D."/>
            <person name="Piller C.R."/>
            <person name="Privatt S.R."/>
            <person name="Schneider S.L."/>
            <person name="Sharp S."/>
            <person name="Smith T.C."/>
            <person name="Stanton J.D."/>
            <person name="Ullery H.E."/>
            <person name="Wilson R.J."/>
            <person name="Serrano M.G."/>
            <person name="Buck G."/>
            <person name="Lee V."/>
            <person name="Wang Y."/>
            <person name="Carvalho R."/>
            <person name="Voegtly L."/>
            <person name="Shi R."/>
            <person name="Duckworth R."/>
            <person name="Johnson A."/>
            <person name="Loviza R."/>
            <person name="Walstead R."/>
            <person name="Shah Z."/>
            <person name="Kiflezghi M."/>
            <person name="Wade K."/>
            <person name="Ball S.L."/>
            <person name="Bradley K.W."/>
            <person name="Asai D.J."/>
            <person name="Bowman C.A."/>
            <person name="Russell D.A."/>
            <person name="Pope W.H."/>
            <person name="Jacobs-Sera D."/>
            <person name="Hendrix R.W."/>
            <person name="Hatfull G.F."/>
        </authorList>
    </citation>
    <scope>NUCLEOTIDE SEQUENCE [LARGE SCALE GENOMIC DNA]</scope>
    <source>
        <strain evidence="2 3">DSM 27648</strain>
    </source>
</reference>
<gene>
    <name evidence="2" type="ORF">AKJ09_07968</name>
</gene>
<dbReference type="PANTHER" id="PTHR21381:SF3">
    <property type="entry name" value="SGC REGION PROTEIN SGCQ-RELATED"/>
    <property type="match status" value="1"/>
</dbReference>
<keyword evidence="3" id="KW-1185">Reference proteome</keyword>
<dbReference type="STRING" id="1391654.AKJ09_07968"/>
<accession>A0A0K1Q7D4</accession>
<dbReference type="Gene3D" id="3.20.20.70">
    <property type="entry name" value="Aldolase class I"/>
    <property type="match status" value="1"/>
</dbReference>
<evidence type="ECO:0000256" key="1">
    <source>
        <dbReference type="ARBA" id="ARBA00006007"/>
    </source>
</evidence>
<dbReference type="InterPro" id="IPR011060">
    <property type="entry name" value="RibuloseP-bd_barrel"/>
</dbReference>
<protein>
    <submittedName>
        <fullName evidence="2">Photosystem I biogenesis protein BtpA</fullName>
    </submittedName>
</protein>
<dbReference type="SUPFAM" id="SSF51366">
    <property type="entry name" value="Ribulose-phoshate binding barrel"/>
    <property type="match status" value="1"/>
</dbReference>
<dbReference type="PATRIC" id="fig|1391654.3.peg.8076"/>
<name>A0A0K1Q7D4_9BACT</name>
<organism evidence="2 3">
    <name type="scientific">Labilithrix luteola</name>
    <dbReference type="NCBI Taxonomy" id="1391654"/>
    <lineage>
        <taxon>Bacteria</taxon>
        <taxon>Pseudomonadati</taxon>
        <taxon>Myxococcota</taxon>
        <taxon>Polyangia</taxon>
        <taxon>Polyangiales</taxon>
        <taxon>Labilitrichaceae</taxon>
        <taxon>Labilithrix</taxon>
    </lineage>
</organism>
<dbReference type="InterPro" id="IPR005137">
    <property type="entry name" value="BtpA"/>
</dbReference>
<dbReference type="NCBIfam" id="TIGR00259">
    <property type="entry name" value="thylakoid_BtpA"/>
    <property type="match status" value="1"/>
</dbReference>
<comment type="similarity">
    <text evidence="1">Belongs to the BtpA family.</text>
</comment>
<evidence type="ECO:0000313" key="3">
    <source>
        <dbReference type="Proteomes" id="UP000064967"/>
    </source>
</evidence>
<dbReference type="InterPro" id="IPR013785">
    <property type="entry name" value="Aldolase_TIM"/>
</dbReference>
<proteinExistence type="inferred from homology"/>
<dbReference type="PANTHER" id="PTHR21381">
    <property type="entry name" value="ZGC:162297"/>
    <property type="match status" value="1"/>
</dbReference>
<evidence type="ECO:0000313" key="2">
    <source>
        <dbReference type="EMBL" id="AKV01305.1"/>
    </source>
</evidence>
<dbReference type="EMBL" id="CP012333">
    <property type="protein sequence ID" value="AKV01305.1"/>
    <property type="molecule type" value="Genomic_DNA"/>
</dbReference>
<dbReference type="KEGG" id="llu:AKJ09_07968"/>
<dbReference type="Pfam" id="PF03437">
    <property type="entry name" value="BtpA"/>
    <property type="match status" value="1"/>
</dbReference>
<dbReference type="PIRSF" id="PIRSF005956">
    <property type="entry name" value="BtpA"/>
    <property type="match status" value="1"/>
</dbReference>